<dbReference type="SUPFAM" id="SSF48013">
    <property type="entry name" value="NusB-like"/>
    <property type="match status" value="1"/>
</dbReference>
<evidence type="ECO:0000313" key="9">
    <source>
        <dbReference type="Proteomes" id="UP000295781"/>
    </source>
</evidence>
<dbReference type="SUPFAM" id="SSF53335">
    <property type="entry name" value="S-adenosyl-L-methionine-dependent methyltransferases"/>
    <property type="match status" value="1"/>
</dbReference>
<dbReference type="PANTHER" id="PTHR22807:SF53">
    <property type="entry name" value="RIBOSOMAL RNA SMALL SUBUNIT METHYLTRANSFERASE B-RELATED"/>
    <property type="match status" value="1"/>
</dbReference>
<dbReference type="OrthoDB" id="9810297at2"/>
<organism evidence="8 9">
    <name type="scientific">Sorangium cellulosum</name>
    <name type="common">Polyangium cellulosum</name>
    <dbReference type="NCBI Taxonomy" id="56"/>
    <lineage>
        <taxon>Bacteria</taxon>
        <taxon>Pseudomonadati</taxon>
        <taxon>Myxococcota</taxon>
        <taxon>Polyangia</taxon>
        <taxon>Polyangiales</taxon>
        <taxon>Polyangiaceae</taxon>
        <taxon>Sorangium</taxon>
    </lineage>
</organism>
<feature type="binding site" evidence="5">
    <location>
        <position position="306"/>
    </location>
    <ligand>
        <name>S-adenosyl-L-methionine</name>
        <dbReference type="ChEBI" id="CHEBI:59789"/>
    </ligand>
</feature>
<dbReference type="EMBL" id="CP012670">
    <property type="protein sequence ID" value="AUX26519.1"/>
    <property type="molecule type" value="Genomic_DNA"/>
</dbReference>
<evidence type="ECO:0000256" key="2">
    <source>
        <dbReference type="ARBA" id="ARBA00022679"/>
    </source>
</evidence>
<keyword evidence="4 5" id="KW-0694">RNA-binding</keyword>
<dbReference type="GO" id="GO:0008173">
    <property type="term" value="F:RNA methyltransferase activity"/>
    <property type="evidence" value="ECO:0007669"/>
    <property type="project" value="InterPro"/>
</dbReference>
<protein>
    <submittedName>
        <fullName evidence="8">Sun protein</fullName>
    </submittedName>
</protein>
<keyword evidence="1 5" id="KW-0489">Methyltransferase</keyword>
<dbReference type="InterPro" id="IPR001678">
    <property type="entry name" value="MeTrfase_RsmB-F_NOP2_dom"/>
</dbReference>
<feature type="compositionally biased region" description="Low complexity" evidence="6">
    <location>
        <begin position="320"/>
        <end position="334"/>
    </location>
</feature>
<feature type="domain" description="SAM-dependent MTase RsmB/NOP-type" evidence="7">
    <location>
        <begin position="259"/>
        <end position="504"/>
    </location>
</feature>
<keyword evidence="2 5" id="KW-0808">Transferase</keyword>
<dbReference type="GO" id="GO:0006355">
    <property type="term" value="P:regulation of DNA-templated transcription"/>
    <property type="evidence" value="ECO:0007669"/>
    <property type="project" value="InterPro"/>
</dbReference>
<proteinExistence type="inferred from homology"/>
<dbReference type="InterPro" id="IPR006027">
    <property type="entry name" value="NusB_RsmB_TIM44"/>
</dbReference>
<dbReference type="Pfam" id="PF01189">
    <property type="entry name" value="Methyltr_RsmB-F"/>
    <property type="match status" value="1"/>
</dbReference>
<dbReference type="Gene3D" id="1.10.940.10">
    <property type="entry name" value="NusB-like"/>
    <property type="match status" value="1"/>
</dbReference>
<sequence>MADRTRGDGGGAARAPQGPAGPRRPGEGGARAVAARVLARVWGSDAFASAALDAELRRAPALDPRDVGLATELVYGVLRAQAALEGRIAELAAKGGWATDPLVRAHVLMGAYSLCFLDRIPAFAAVSEAVAGARAAGGPRVGAFANAVLRKLAAAVEGGARPPLEAAVVASAPGWLRGALRRSLGRAAAEAFLSAGPVPPPSGLCLAPGEDRDAWLSALRGAAPAATFEAGRVSPRAIVARGAGDLRRLPGFGAAWIGQEEGAQALALALGARPGERVLDACAGRGTKSWLLSRAVLPGGAVDAADLYPAKLSQLRSTLGAPPASSESASAEGSGAPGGGARGGAAGGATGSDARAAALVRATYAVDWTVGAGDVPEGYDRVLVDAPCSGVGTLRRRPELALRREADDLGRLADLQVAIVRRAATRARDGGRLVFAVCSVLREECEAVVARLAAPAEDDLGVRLSPAPFDAEIARELSGGGEAFRLLPHVHGTDGYFAAMFVVRR</sequence>
<comment type="caution">
    <text evidence="5">Lacks conserved residue(s) required for the propagation of feature annotation.</text>
</comment>
<dbReference type="PRINTS" id="PR02008">
    <property type="entry name" value="RCMTFAMILY"/>
</dbReference>
<evidence type="ECO:0000313" key="8">
    <source>
        <dbReference type="EMBL" id="AUX26519.1"/>
    </source>
</evidence>
<evidence type="ECO:0000256" key="3">
    <source>
        <dbReference type="ARBA" id="ARBA00022691"/>
    </source>
</evidence>
<dbReference type="Proteomes" id="UP000295781">
    <property type="component" value="Chromosome"/>
</dbReference>
<keyword evidence="3 5" id="KW-0949">S-adenosyl-L-methionine</keyword>
<evidence type="ECO:0000256" key="6">
    <source>
        <dbReference type="SAM" id="MobiDB-lite"/>
    </source>
</evidence>
<dbReference type="GO" id="GO:0001510">
    <property type="term" value="P:RNA methylation"/>
    <property type="evidence" value="ECO:0007669"/>
    <property type="project" value="InterPro"/>
</dbReference>
<dbReference type="PANTHER" id="PTHR22807">
    <property type="entry name" value="NOP2 YEAST -RELATED NOL1/NOP2/FMU SUN DOMAIN-CONTAINING"/>
    <property type="match status" value="1"/>
</dbReference>
<accession>A0A4P2QAB7</accession>
<dbReference type="Gene3D" id="3.40.50.150">
    <property type="entry name" value="Vaccinia Virus protein VP39"/>
    <property type="match status" value="1"/>
</dbReference>
<evidence type="ECO:0000256" key="1">
    <source>
        <dbReference type="ARBA" id="ARBA00022603"/>
    </source>
</evidence>
<evidence type="ECO:0000259" key="7">
    <source>
        <dbReference type="PROSITE" id="PS51686"/>
    </source>
</evidence>
<dbReference type="Pfam" id="PF01029">
    <property type="entry name" value="NusB"/>
    <property type="match status" value="1"/>
</dbReference>
<evidence type="ECO:0000256" key="4">
    <source>
        <dbReference type="ARBA" id="ARBA00022884"/>
    </source>
</evidence>
<dbReference type="InterPro" id="IPR029063">
    <property type="entry name" value="SAM-dependent_MTases_sf"/>
</dbReference>
<dbReference type="InterPro" id="IPR035926">
    <property type="entry name" value="NusB-like_sf"/>
</dbReference>
<feature type="region of interest" description="Disordered" evidence="6">
    <location>
        <begin position="318"/>
        <end position="347"/>
    </location>
</feature>
<dbReference type="InterPro" id="IPR049560">
    <property type="entry name" value="MeTrfase_RsmB-F_NOP2_cat"/>
</dbReference>
<reference evidence="8 9" key="1">
    <citation type="submission" date="2015-09" db="EMBL/GenBank/DDBJ databases">
        <title>Sorangium comparison.</title>
        <authorList>
            <person name="Zaburannyi N."/>
            <person name="Bunk B."/>
            <person name="Overmann J."/>
            <person name="Mueller R."/>
        </authorList>
    </citation>
    <scope>NUCLEOTIDE SEQUENCE [LARGE SCALE GENOMIC DNA]</scope>
    <source>
        <strain evidence="8 9">So ceGT47</strain>
    </source>
</reference>
<name>A0A4P2QAB7_SORCE</name>
<dbReference type="AlphaFoldDB" id="A0A4P2QAB7"/>
<feature type="region of interest" description="Disordered" evidence="6">
    <location>
        <begin position="1"/>
        <end position="29"/>
    </location>
</feature>
<evidence type="ECO:0000256" key="5">
    <source>
        <dbReference type="PROSITE-ProRule" id="PRU01023"/>
    </source>
</evidence>
<feature type="active site" description="Nucleophile" evidence="5">
    <location>
        <position position="438"/>
    </location>
</feature>
<feature type="compositionally biased region" description="Gly residues" evidence="6">
    <location>
        <begin position="335"/>
        <end position="347"/>
    </location>
</feature>
<gene>
    <name evidence="8" type="primary">sun</name>
    <name evidence="8" type="ORF">SOCEGT47_070880</name>
</gene>
<dbReference type="RefSeq" id="WP_129354181.1">
    <property type="nucleotide sequence ID" value="NZ_CP012670.1"/>
</dbReference>
<dbReference type="PROSITE" id="PS51686">
    <property type="entry name" value="SAM_MT_RSMB_NOP"/>
    <property type="match status" value="1"/>
</dbReference>
<feature type="compositionally biased region" description="Low complexity" evidence="6">
    <location>
        <begin position="13"/>
        <end position="23"/>
    </location>
</feature>
<feature type="binding site" evidence="5">
    <location>
        <position position="385"/>
    </location>
    <ligand>
        <name>S-adenosyl-L-methionine</name>
        <dbReference type="ChEBI" id="CHEBI:59789"/>
    </ligand>
</feature>
<dbReference type="GO" id="GO:0003723">
    <property type="term" value="F:RNA binding"/>
    <property type="evidence" value="ECO:0007669"/>
    <property type="project" value="UniProtKB-UniRule"/>
</dbReference>
<dbReference type="InterPro" id="IPR023267">
    <property type="entry name" value="RCMT"/>
</dbReference>
<comment type="similarity">
    <text evidence="5">Belongs to the class I-like SAM-binding methyltransferase superfamily. RsmB/NOP family.</text>
</comment>